<dbReference type="PROSITE" id="PS50887">
    <property type="entry name" value="GGDEF"/>
    <property type="match status" value="1"/>
</dbReference>
<dbReference type="AlphaFoldDB" id="A0A8X8K2J1"/>
<dbReference type="FunFam" id="3.30.70.270:FF:000001">
    <property type="entry name" value="Diguanylate cyclase domain protein"/>
    <property type="match status" value="1"/>
</dbReference>
<dbReference type="Pfam" id="PF00990">
    <property type="entry name" value="GGDEF"/>
    <property type="match status" value="1"/>
</dbReference>
<dbReference type="InterPro" id="IPR029787">
    <property type="entry name" value="Nucleotide_cyclase"/>
</dbReference>
<dbReference type="CDD" id="cd01949">
    <property type="entry name" value="GGDEF"/>
    <property type="match status" value="1"/>
</dbReference>
<dbReference type="GO" id="GO:0052621">
    <property type="term" value="F:diguanylate cyclase activity"/>
    <property type="evidence" value="ECO:0007669"/>
    <property type="project" value="UniProtKB-EC"/>
</dbReference>
<keyword evidence="4" id="KW-0812">Transmembrane</keyword>
<accession>A0A8X8K2J1</accession>
<dbReference type="PANTHER" id="PTHR45138:SF9">
    <property type="entry name" value="DIGUANYLATE CYCLASE DGCM-RELATED"/>
    <property type="match status" value="1"/>
</dbReference>
<evidence type="ECO:0000256" key="2">
    <source>
        <dbReference type="ARBA" id="ARBA00012528"/>
    </source>
</evidence>
<protein>
    <recommendedName>
        <fullName evidence="2">diguanylate cyclase</fullName>
        <ecNumber evidence="2">2.7.7.65</ecNumber>
    </recommendedName>
</protein>
<dbReference type="InterPro" id="IPR050469">
    <property type="entry name" value="Diguanylate_Cyclase"/>
</dbReference>
<evidence type="ECO:0000259" key="6">
    <source>
        <dbReference type="PROSITE" id="PS50887"/>
    </source>
</evidence>
<feature type="signal peptide" evidence="5">
    <location>
        <begin position="1"/>
        <end position="30"/>
    </location>
</feature>
<dbReference type="PANTHER" id="PTHR45138">
    <property type="entry name" value="REGULATORY COMPONENTS OF SENSORY TRANSDUCTION SYSTEM"/>
    <property type="match status" value="1"/>
</dbReference>
<comment type="cofactor">
    <cofactor evidence="1">
        <name>Mg(2+)</name>
        <dbReference type="ChEBI" id="CHEBI:18420"/>
    </cofactor>
</comment>
<comment type="caution">
    <text evidence="7">The sequence shown here is derived from an EMBL/GenBank/DDBJ whole genome shotgun (WGS) entry which is preliminary data.</text>
</comment>
<gene>
    <name evidence="7" type="ORF">H9654_07365</name>
</gene>
<feature type="transmembrane region" description="Helical" evidence="4">
    <location>
        <begin position="229"/>
        <end position="250"/>
    </location>
</feature>
<dbReference type="InterPro" id="IPR000160">
    <property type="entry name" value="GGDEF_dom"/>
</dbReference>
<dbReference type="SUPFAM" id="SSF55073">
    <property type="entry name" value="Nucleotide cyclase"/>
    <property type="match status" value="1"/>
</dbReference>
<evidence type="ECO:0000313" key="7">
    <source>
        <dbReference type="EMBL" id="MBD7954025.1"/>
    </source>
</evidence>
<keyword evidence="8" id="KW-1185">Reference proteome</keyword>
<feature type="domain" description="GGDEF" evidence="6">
    <location>
        <begin position="414"/>
        <end position="547"/>
    </location>
</feature>
<feature type="transmembrane region" description="Helical" evidence="4">
    <location>
        <begin position="262"/>
        <end position="280"/>
    </location>
</feature>
<keyword evidence="4" id="KW-0472">Membrane</keyword>
<evidence type="ECO:0000256" key="3">
    <source>
        <dbReference type="ARBA" id="ARBA00034247"/>
    </source>
</evidence>
<keyword evidence="5" id="KW-0732">Signal</keyword>
<dbReference type="InterPro" id="IPR011623">
    <property type="entry name" value="7TMR_DISM_rcpt_extracell_dom1"/>
</dbReference>
<dbReference type="Proteomes" id="UP000636938">
    <property type="component" value="Unassembled WGS sequence"/>
</dbReference>
<sequence length="554" mass="60379">MVRSGRWNRGGWGLAAVLLSSLLWVCNAAAAPQPVRDYLLLGGATDEPTPHRACEAYMLRGQRQQLDIPAPEGGWSGQPQALDVFNVFAGEVSIRHGDREICGNMGDARTRDSRFRAGIGMVTVPRAGSREPIHVSWATPLKERWGPTLRLGAPSPVQQRDTARLLVRTACVAVALALALSSLMGFFTSRDRIFLMYIGACAVFVLWQAVLGGLSGYPEPWFPIGVDSAWWLVGLTACAQAVLLPMLWRLNAGHRAWPRSRGVVSAVSCALFAVALLVPWMDWTLLGWTSDVLEAAHFAGCAAALLAGVWAWSRNDRWASIGLVALAPFLVMIVADLARAQWLLAHRVEALQLAVTWLLMMAAYALNQRLGNLREQRDEMRQLADTDALTGLPNRRAGLRELGVQIERARAEGAPLVIGFLDIDLFKEINDRHGHDTGDAVLQAVAGALRGALRGRDEVFRMGGEEFLLLLPGAPRDVAAARLQQVGRRITEAGVALQVDGLALTASIGLAQWRPDHDDLAALLRRADHAMYGAKRAGRDRVMDGEQLDAVRPL</sequence>
<dbReference type="EC" id="2.7.7.65" evidence="2"/>
<feature type="transmembrane region" description="Helical" evidence="4">
    <location>
        <begin position="319"/>
        <end position="338"/>
    </location>
</feature>
<organism evidence="7 8">
    <name type="scientific">Stenotrophomonas lacuserhaii</name>
    <dbReference type="NCBI Taxonomy" id="2760084"/>
    <lineage>
        <taxon>Bacteria</taxon>
        <taxon>Pseudomonadati</taxon>
        <taxon>Pseudomonadota</taxon>
        <taxon>Gammaproteobacteria</taxon>
        <taxon>Lysobacterales</taxon>
        <taxon>Lysobacteraceae</taxon>
        <taxon>Stenotrophomonas</taxon>
    </lineage>
</organism>
<dbReference type="EMBL" id="JACSQS010000005">
    <property type="protein sequence ID" value="MBD7954025.1"/>
    <property type="molecule type" value="Genomic_DNA"/>
</dbReference>
<dbReference type="InterPro" id="IPR043128">
    <property type="entry name" value="Rev_trsase/Diguanyl_cyclase"/>
</dbReference>
<evidence type="ECO:0000313" key="8">
    <source>
        <dbReference type="Proteomes" id="UP000636938"/>
    </source>
</evidence>
<dbReference type="NCBIfam" id="TIGR00254">
    <property type="entry name" value="GGDEF"/>
    <property type="match status" value="1"/>
</dbReference>
<dbReference type="RefSeq" id="WP_191770165.1">
    <property type="nucleotide sequence ID" value="NZ_JACSQS010000005.1"/>
</dbReference>
<proteinExistence type="predicted"/>
<dbReference type="Pfam" id="PF07695">
    <property type="entry name" value="7TMR-DISM_7TM"/>
    <property type="match status" value="1"/>
</dbReference>
<feature type="transmembrane region" description="Helical" evidence="4">
    <location>
        <begin position="350"/>
        <end position="367"/>
    </location>
</feature>
<reference evidence="7 8" key="1">
    <citation type="submission" date="2020-08" db="EMBL/GenBank/DDBJ databases">
        <title>A Genomic Blueprint of the Chicken Gut Microbiome.</title>
        <authorList>
            <person name="Gilroy R."/>
            <person name="Ravi A."/>
            <person name="Getino M."/>
            <person name="Pursley I."/>
            <person name="Horton D.L."/>
            <person name="Alikhan N.-F."/>
            <person name="Baker D."/>
            <person name="Gharbi K."/>
            <person name="Hall N."/>
            <person name="Watson M."/>
            <person name="Adriaenssens E.M."/>
            <person name="Foster-Nyarko E."/>
            <person name="Jarju S."/>
            <person name="Secka A."/>
            <person name="Antonio M."/>
            <person name="Oren A."/>
            <person name="Chaudhuri R."/>
            <person name="La Ragione R.M."/>
            <person name="Hildebrand F."/>
            <person name="Pallen M.J."/>
        </authorList>
    </citation>
    <scope>NUCLEOTIDE SEQUENCE [LARGE SCALE GENOMIC DNA]</scope>
    <source>
        <strain evidence="7 8">Sa5BUN4</strain>
    </source>
</reference>
<comment type="catalytic activity">
    <reaction evidence="3">
        <text>2 GTP = 3',3'-c-di-GMP + 2 diphosphate</text>
        <dbReference type="Rhea" id="RHEA:24898"/>
        <dbReference type="ChEBI" id="CHEBI:33019"/>
        <dbReference type="ChEBI" id="CHEBI:37565"/>
        <dbReference type="ChEBI" id="CHEBI:58805"/>
        <dbReference type="EC" id="2.7.7.65"/>
    </reaction>
</comment>
<name>A0A8X8K2J1_9GAMM</name>
<feature type="transmembrane region" description="Helical" evidence="4">
    <location>
        <begin position="194"/>
        <end position="217"/>
    </location>
</feature>
<dbReference type="Gene3D" id="3.30.70.270">
    <property type="match status" value="1"/>
</dbReference>
<evidence type="ECO:0000256" key="4">
    <source>
        <dbReference type="SAM" id="Phobius"/>
    </source>
</evidence>
<keyword evidence="4" id="KW-1133">Transmembrane helix</keyword>
<evidence type="ECO:0000256" key="1">
    <source>
        <dbReference type="ARBA" id="ARBA00001946"/>
    </source>
</evidence>
<evidence type="ECO:0000256" key="5">
    <source>
        <dbReference type="SAM" id="SignalP"/>
    </source>
</evidence>
<dbReference type="SMART" id="SM00267">
    <property type="entry name" value="GGDEF"/>
    <property type="match status" value="1"/>
</dbReference>
<feature type="transmembrane region" description="Helical" evidence="4">
    <location>
        <begin position="165"/>
        <end position="187"/>
    </location>
</feature>
<feature type="transmembrane region" description="Helical" evidence="4">
    <location>
        <begin position="292"/>
        <end position="312"/>
    </location>
</feature>
<feature type="chain" id="PRO_5036463668" description="diguanylate cyclase" evidence="5">
    <location>
        <begin position="31"/>
        <end position="554"/>
    </location>
</feature>